<dbReference type="Pfam" id="PF13524">
    <property type="entry name" value="Glyco_trans_1_2"/>
    <property type="match status" value="1"/>
</dbReference>
<evidence type="ECO:0000313" key="2">
    <source>
        <dbReference type="EMBL" id="RBP06729.1"/>
    </source>
</evidence>
<comment type="caution">
    <text evidence="2">The sequence shown here is derived from an EMBL/GenBank/DDBJ whole genome shotgun (WGS) entry which is preliminary data.</text>
</comment>
<feature type="domain" description="Spore protein YkvP/CgeB glycosyl transferase-like" evidence="1">
    <location>
        <begin position="187"/>
        <end position="303"/>
    </location>
</feature>
<evidence type="ECO:0000313" key="3">
    <source>
        <dbReference type="Proteomes" id="UP000252118"/>
    </source>
</evidence>
<sequence length="314" mass="37231">MKPKVLILIRPFWKKYAKHKAKFDMIKAFEEFADLSYWYEDGDIRDILEKIIVKPDFIFHYDVGYNYALAPNITGLHSIDIPKGCFIIDSHYNPAFRKNYVLTNKFDAVYSVSKENFLNSYPELQHKFIWLPWSVNTKIYRDWKQNKEYDYLLMGLINTPTHGRYKFREAVLNKFNNLPNFTHIAHPGHLVSWDKEPIVDIKYAKEINKAKIFFTCGSNLKYPILKFFEVPACKTLLIAEPNNDILELGFKDGENFIACNFTNFEEKAKYYLNNNRSREEIINNGYHFIQRNHSNQIRAHQFVNSVKDIILKKT</sequence>
<dbReference type="InterPro" id="IPR055259">
    <property type="entry name" value="YkvP/CgeB_Glyco_trans-like"/>
</dbReference>
<accession>A0A366EZ12</accession>
<protein>
    <submittedName>
        <fullName evidence="2">Glycosyl transferase family 1</fullName>
    </submittedName>
</protein>
<dbReference type="OrthoDB" id="5121913at2"/>
<proteinExistence type="predicted"/>
<dbReference type="AlphaFoldDB" id="A0A366EZ12"/>
<keyword evidence="2" id="KW-0808">Transferase</keyword>
<reference evidence="2 3" key="1">
    <citation type="submission" date="2018-06" db="EMBL/GenBank/DDBJ databases">
        <title>Freshwater and sediment microbial communities from various areas in North America, analyzing microbe dynamics in response to fracking.</title>
        <authorList>
            <person name="Lamendella R."/>
        </authorList>
    </citation>
    <scope>NUCLEOTIDE SEQUENCE [LARGE SCALE GENOMIC DNA]</scope>
    <source>
        <strain evidence="2 3">97B</strain>
    </source>
</reference>
<name>A0A366EZ12_9BACI</name>
<evidence type="ECO:0000259" key="1">
    <source>
        <dbReference type="Pfam" id="PF13524"/>
    </source>
</evidence>
<dbReference type="Proteomes" id="UP000252118">
    <property type="component" value="Unassembled WGS sequence"/>
</dbReference>
<gene>
    <name evidence="2" type="ORF">DET59_102112</name>
</gene>
<organism evidence="2 3">
    <name type="scientific">Rossellomorea aquimaris</name>
    <dbReference type="NCBI Taxonomy" id="189382"/>
    <lineage>
        <taxon>Bacteria</taxon>
        <taxon>Bacillati</taxon>
        <taxon>Bacillota</taxon>
        <taxon>Bacilli</taxon>
        <taxon>Bacillales</taxon>
        <taxon>Bacillaceae</taxon>
        <taxon>Rossellomorea</taxon>
    </lineage>
</organism>
<dbReference type="GO" id="GO:0016740">
    <property type="term" value="F:transferase activity"/>
    <property type="evidence" value="ECO:0007669"/>
    <property type="project" value="UniProtKB-KW"/>
</dbReference>
<dbReference type="EMBL" id="QNRJ01000002">
    <property type="protein sequence ID" value="RBP06729.1"/>
    <property type="molecule type" value="Genomic_DNA"/>
</dbReference>
<dbReference type="RefSeq" id="WP_113968142.1">
    <property type="nucleotide sequence ID" value="NZ_QNRJ01000002.1"/>
</dbReference>